<dbReference type="Proteomes" id="UP000641025">
    <property type="component" value="Unassembled WGS sequence"/>
</dbReference>
<evidence type="ECO:0000313" key="10">
    <source>
        <dbReference type="EMBL" id="MBJ6800276.1"/>
    </source>
</evidence>
<dbReference type="InterPro" id="IPR011833">
    <property type="entry name" value="Glycg_phsphrylas"/>
</dbReference>
<evidence type="ECO:0000256" key="1">
    <source>
        <dbReference type="ARBA" id="ARBA00001275"/>
    </source>
</evidence>
<dbReference type="EC" id="2.4.1.1" evidence="9"/>
<keyword evidence="11" id="KW-1185">Reference proteome</keyword>
<keyword evidence="7 9" id="KW-0119">Carbohydrate metabolism</keyword>
<dbReference type="PANTHER" id="PTHR11468">
    <property type="entry name" value="GLYCOGEN PHOSPHORYLASE"/>
    <property type="match status" value="1"/>
</dbReference>
<evidence type="ECO:0000256" key="9">
    <source>
        <dbReference type="RuleBase" id="RU000587"/>
    </source>
</evidence>
<dbReference type="InterPro" id="IPR035090">
    <property type="entry name" value="Pyridoxal_P_attach_site"/>
</dbReference>
<name>A0ABS0YQM2_9BACT</name>
<dbReference type="PANTHER" id="PTHR11468:SF3">
    <property type="entry name" value="GLYCOGEN PHOSPHORYLASE, LIVER FORM"/>
    <property type="match status" value="1"/>
</dbReference>
<dbReference type="CDD" id="cd04300">
    <property type="entry name" value="GT35_Glycogen_Phosphorylase"/>
    <property type="match status" value="1"/>
</dbReference>
<dbReference type="SUPFAM" id="SSF53756">
    <property type="entry name" value="UDP-Glycosyltransferase/glycogen phosphorylase"/>
    <property type="match status" value="1"/>
</dbReference>
<keyword evidence="5 9" id="KW-0808">Transferase</keyword>
<protein>
    <recommendedName>
        <fullName evidence="9">Alpha-1,4 glucan phosphorylase</fullName>
        <ecNumber evidence="9">2.4.1.1</ecNumber>
    </recommendedName>
</protein>
<keyword evidence="6 9" id="KW-0663">Pyridoxal phosphate</keyword>
<comment type="caution">
    <text evidence="10">The sequence shown here is derived from an EMBL/GenBank/DDBJ whole genome shotgun (WGS) entry which is preliminary data.</text>
</comment>
<keyword evidence="4 9" id="KW-0328">Glycosyltransferase</keyword>
<dbReference type="NCBIfam" id="TIGR02093">
    <property type="entry name" value="P_ylase"/>
    <property type="match status" value="1"/>
</dbReference>
<comment type="function">
    <text evidence="9">Allosteric enzyme that catalyzes the rate-limiting step in glycogen catabolism, the phosphorolytic cleavage of glycogen to produce glucose-1-phosphate, and plays a central role in maintaining cellular and organismal glucose homeostasis.</text>
</comment>
<dbReference type="Pfam" id="PF00343">
    <property type="entry name" value="Phosphorylase"/>
    <property type="match status" value="1"/>
</dbReference>
<evidence type="ECO:0000256" key="3">
    <source>
        <dbReference type="ARBA" id="ARBA00006047"/>
    </source>
</evidence>
<evidence type="ECO:0000256" key="8">
    <source>
        <dbReference type="ARBA" id="ARBA00025174"/>
    </source>
</evidence>
<comment type="cofactor">
    <cofactor evidence="2 9">
        <name>pyridoxal 5'-phosphate</name>
        <dbReference type="ChEBI" id="CHEBI:597326"/>
    </cofactor>
</comment>
<dbReference type="RefSeq" id="WP_199394783.1">
    <property type="nucleotide sequence ID" value="NZ_JAEMHK010000005.1"/>
</dbReference>
<comment type="function">
    <text evidence="8">Phosphorylase is an important allosteric enzyme in carbohydrate metabolism. Enzymes from different sources differ in their regulatory mechanisms and in their natural substrates. However, all known phosphorylases share catalytic and structural properties.</text>
</comment>
<dbReference type="PROSITE" id="PS00102">
    <property type="entry name" value="PHOSPHORYLASE"/>
    <property type="match status" value="1"/>
</dbReference>
<organism evidence="10 11">
    <name type="scientific">Geomonas propionica</name>
    <dbReference type="NCBI Taxonomy" id="2798582"/>
    <lineage>
        <taxon>Bacteria</taxon>
        <taxon>Pseudomonadati</taxon>
        <taxon>Thermodesulfobacteriota</taxon>
        <taxon>Desulfuromonadia</taxon>
        <taxon>Geobacterales</taxon>
        <taxon>Geobacteraceae</taxon>
        <taxon>Geomonas</taxon>
    </lineage>
</organism>
<accession>A0ABS0YQM2</accession>
<evidence type="ECO:0000256" key="6">
    <source>
        <dbReference type="ARBA" id="ARBA00022898"/>
    </source>
</evidence>
<evidence type="ECO:0000256" key="7">
    <source>
        <dbReference type="ARBA" id="ARBA00023277"/>
    </source>
</evidence>
<reference evidence="10 11" key="1">
    <citation type="submission" date="2020-12" db="EMBL/GenBank/DDBJ databases">
        <title>Geomonas sp. Red259, isolated from paddy soil.</title>
        <authorList>
            <person name="Xu Z."/>
            <person name="Zhang Z."/>
            <person name="Masuda Y."/>
            <person name="Itoh H."/>
            <person name="Senoo K."/>
        </authorList>
    </citation>
    <scope>NUCLEOTIDE SEQUENCE [LARGE SCALE GENOMIC DNA]</scope>
    <source>
        <strain evidence="10 11">Red259</strain>
    </source>
</reference>
<evidence type="ECO:0000256" key="4">
    <source>
        <dbReference type="ARBA" id="ARBA00022676"/>
    </source>
</evidence>
<comment type="similarity">
    <text evidence="3 9">Belongs to the glycogen phosphorylase family.</text>
</comment>
<evidence type="ECO:0000256" key="2">
    <source>
        <dbReference type="ARBA" id="ARBA00001933"/>
    </source>
</evidence>
<gene>
    <name evidence="10" type="ORF">JFN90_09025</name>
</gene>
<evidence type="ECO:0000256" key="5">
    <source>
        <dbReference type="ARBA" id="ARBA00022679"/>
    </source>
</evidence>
<dbReference type="InterPro" id="IPR000811">
    <property type="entry name" value="Glyco_trans_35"/>
</dbReference>
<dbReference type="PIRSF" id="PIRSF000460">
    <property type="entry name" value="Pprylas_GlgP"/>
    <property type="match status" value="1"/>
</dbReference>
<evidence type="ECO:0000313" key="11">
    <source>
        <dbReference type="Proteomes" id="UP000641025"/>
    </source>
</evidence>
<sequence length="834" mass="95154">MHDKEKNILCPDDICELEALPMDAAGLVKDFKHHYFHHLGRDKFCSNTRYHYQALAYTIRERLIERWNNTRYAYINANTKTGYYLSLEFLMGRALGNAVLNLGLDEPVAEAMQKYGLQLEELADQEIDAGLGNGGLGRLAACFLDSCATLQLPVMGYGIRYEYGMFRQRIEDGRQVEEPDHWLRDGNPWEMERPEYTQRVRFGGRCETRRNEDGTVSFCWLDTHDVIAVPYDLPIPGYRNGTVNTLRLWKAAATDVFDLGEFNAGSYTESVAMKNEAENITMVLYPNDASENGKALRLRQQYFLASASLQDVLQRWISRQGKTFDHFAERNCFQLNDTHPSCAVPELMRLLMDEQGLSWDEAWQITTRTMAYTNHTLLPEALEKWSVPLFRQLLPRLLDIILEINARFLGEVASRWPGDSERLRNMSIIEEGDVQQVRMAYLAIVGSFSVNGVAALHSELLVQGLFRDFYELWPEKFNNKTNGVTPRRWLGRCNPGLTRLLASRIGDGFVADLYKISEAVRFADDPEFRREWHEVKRTNKERLAALVQEQCGVAFNPDSLFDVQVKRIHEYKRQLLNVLHVIHLYDRIKRGDTDGWTNRCVLIGGKAAPGYYMAKLIIKLISNVARVVNEDPVVGDRLKVAFLPNYRVTAMEVICPGTDLSEQISTAGKEASGTGNMKFMMNGAITIGTLDGANIEIREEVGDENFFVFGLTAEEVERARRTYNPAGIVAADPELERVMQLLTSGHFNMFEKGIFEPIVKAIMSPSDPWMVAADFRSFVRAQRQAAEAYLDREAWVRMSIVNSARSGKFSTDRTITEYNEGIWHLRAVDPQAER</sequence>
<proteinExistence type="inferred from homology"/>
<dbReference type="EMBL" id="JAEMHK010000005">
    <property type="protein sequence ID" value="MBJ6800276.1"/>
    <property type="molecule type" value="Genomic_DNA"/>
</dbReference>
<comment type="catalytic activity">
    <reaction evidence="1 9">
        <text>[(1-&gt;4)-alpha-D-glucosyl](n) + phosphate = [(1-&gt;4)-alpha-D-glucosyl](n-1) + alpha-D-glucose 1-phosphate</text>
        <dbReference type="Rhea" id="RHEA:41732"/>
        <dbReference type="Rhea" id="RHEA-COMP:9584"/>
        <dbReference type="Rhea" id="RHEA-COMP:9586"/>
        <dbReference type="ChEBI" id="CHEBI:15444"/>
        <dbReference type="ChEBI" id="CHEBI:43474"/>
        <dbReference type="ChEBI" id="CHEBI:58601"/>
        <dbReference type="EC" id="2.4.1.1"/>
    </reaction>
</comment>
<dbReference type="Gene3D" id="3.40.50.2000">
    <property type="entry name" value="Glycogen Phosphorylase B"/>
    <property type="match status" value="2"/>
</dbReference>